<dbReference type="PANTHER" id="PTHR30055">
    <property type="entry name" value="HTH-TYPE TRANSCRIPTIONAL REGULATOR RUTR"/>
    <property type="match status" value="1"/>
</dbReference>
<evidence type="ECO:0000256" key="3">
    <source>
        <dbReference type="SAM" id="MobiDB-lite"/>
    </source>
</evidence>
<organism evidence="5 6">
    <name type="scientific">Ornithinimicrobium cryptoxanthini</name>
    <dbReference type="NCBI Taxonomy" id="2934161"/>
    <lineage>
        <taxon>Bacteria</taxon>
        <taxon>Bacillati</taxon>
        <taxon>Actinomycetota</taxon>
        <taxon>Actinomycetes</taxon>
        <taxon>Micrococcales</taxon>
        <taxon>Ornithinimicrobiaceae</taxon>
        <taxon>Ornithinimicrobium</taxon>
    </lineage>
</organism>
<dbReference type="InterPro" id="IPR001647">
    <property type="entry name" value="HTH_TetR"/>
</dbReference>
<gene>
    <name evidence="5" type="ORF">NF557_14955</name>
</gene>
<feature type="compositionally biased region" description="Low complexity" evidence="3">
    <location>
        <begin position="11"/>
        <end position="20"/>
    </location>
</feature>
<dbReference type="EMBL" id="CP099490">
    <property type="protein sequence ID" value="USQ75881.1"/>
    <property type="molecule type" value="Genomic_DNA"/>
</dbReference>
<dbReference type="Gene3D" id="1.10.357.10">
    <property type="entry name" value="Tetracycline Repressor, domain 2"/>
    <property type="match status" value="1"/>
</dbReference>
<dbReference type="Gene3D" id="1.10.10.60">
    <property type="entry name" value="Homeodomain-like"/>
    <property type="match status" value="1"/>
</dbReference>
<dbReference type="Pfam" id="PF00440">
    <property type="entry name" value="TetR_N"/>
    <property type="match status" value="1"/>
</dbReference>
<name>A0ABY4YGI1_9MICO</name>
<dbReference type="RefSeq" id="WP_252620412.1">
    <property type="nucleotide sequence ID" value="NZ_CP099490.1"/>
</dbReference>
<dbReference type="SUPFAM" id="SSF46689">
    <property type="entry name" value="Homeodomain-like"/>
    <property type="match status" value="1"/>
</dbReference>
<accession>A0ABY4YGI1</accession>
<evidence type="ECO:0000313" key="6">
    <source>
        <dbReference type="Proteomes" id="UP001056535"/>
    </source>
</evidence>
<dbReference type="PROSITE" id="PS50977">
    <property type="entry name" value="HTH_TETR_2"/>
    <property type="match status" value="1"/>
</dbReference>
<dbReference type="PRINTS" id="PR00455">
    <property type="entry name" value="HTHTETR"/>
</dbReference>
<evidence type="ECO:0000256" key="2">
    <source>
        <dbReference type="PROSITE-ProRule" id="PRU00335"/>
    </source>
</evidence>
<dbReference type="SUPFAM" id="SSF48498">
    <property type="entry name" value="Tetracyclin repressor-like, C-terminal domain"/>
    <property type="match status" value="1"/>
</dbReference>
<evidence type="ECO:0000259" key="4">
    <source>
        <dbReference type="PROSITE" id="PS50977"/>
    </source>
</evidence>
<feature type="compositionally biased region" description="Basic residues" evidence="3">
    <location>
        <begin position="21"/>
        <end position="36"/>
    </location>
</feature>
<sequence>MNAKDAQPAEGSPARRPTPASRRRQSSRRGQAGRRAGRPDTRAEILAAALSLFAERGYAGTSIRAVAAGARVDPALVHHYFGTKEGLFRATLDTPINPEELVGRIVDGDPAGAPRRLVETFFAVWDSPETGPAMVSFLRRVLADQQSATLFRDFMGATLLRTLAERLVEGSDHQVAAARVQLAVSQLVGLVIIRKVLGMEPLASLTSAQLTDAVTPSVARYLRGDSAELDLFAVVEPPPAPPAGGQQP</sequence>
<dbReference type="PANTHER" id="PTHR30055:SF235">
    <property type="entry name" value="TRANSCRIPTIONAL REGULATORY PROTEIN"/>
    <property type="match status" value="1"/>
</dbReference>
<dbReference type="Proteomes" id="UP001056535">
    <property type="component" value="Chromosome"/>
</dbReference>
<dbReference type="InterPro" id="IPR009057">
    <property type="entry name" value="Homeodomain-like_sf"/>
</dbReference>
<dbReference type="Pfam" id="PF17920">
    <property type="entry name" value="TetR_C_16"/>
    <property type="match status" value="1"/>
</dbReference>
<evidence type="ECO:0000313" key="5">
    <source>
        <dbReference type="EMBL" id="USQ75881.1"/>
    </source>
</evidence>
<reference evidence="5" key="1">
    <citation type="submission" date="2022-06" db="EMBL/GenBank/DDBJ databases">
        <title>Ornithinimicrobium JY.X270.</title>
        <authorList>
            <person name="Huang Y."/>
        </authorList>
    </citation>
    <scope>NUCLEOTIDE SEQUENCE</scope>
    <source>
        <strain evidence="5">JY.X270</strain>
    </source>
</reference>
<evidence type="ECO:0000256" key="1">
    <source>
        <dbReference type="ARBA" id="ARBA00023125"/>
    </source>
</evidence>
<keyword evidence="6" id="KW-1185">Reference proteome</keyword>
<dbReference type="InterPro" id="IPR041678">
    <property type="entry name" value="TetR_C_16"/>
</dbReference>
<dbReference type="InterPro" id="IPR050109">
    <property type="entry name" value="HTH-type_TetR-like_transc_reg"/>
</dbReference>
<feature type="domain" description="HTH tetR-type" evidence="4">
    <location>
        <begin position="39"/>
        <end position="99"/>
    </location>
</feature>
<feature type="region of interest" description="Disordered" evidence="3">
    <location>
        <begin position="1"/>
        <end position="40"/>
    </location>
</feature>
<protein>
    <submittedName>
        <fullName evidence="5">TetR family transcriptional regulator</fullName>
    </submittedName>
</protein>
<dbReference type="InterPro" id="IPR036271">
    <property type="entry name" value="Tet_transcr_reg_TetR-rel_C_sf"/>
</dbReference>
<keyword evidence="1 2" id="KW-0238">DNA-binding</keyword>
<feature type="DNA-binding region" description="H-T-H motif" evidence="2">
    <location>
        <begin position="62"/>
        <end position="81"/>
    </location>
</feature>
<proteinExistence type="predicted"/>